<dbReference type="RefSeq" id="WP_007635348.1">
    <property type="nucleotide sequence ID" value="NC_020514.1"/>
</dbReference>
<sequence>MSELNNSEYEKIELEHQAAKLFMRWHEHETGNPIHHLWHNRPAKPDVSCCFQGERLDLEVAHLYGSEQEAMQILQRELSEQTHQELQQLEKTTEPDARLLTALNRILFNKSYKRYKTKRVWLVIRNTHPAWDKKEILTQQHCIKIPSTHPFEQIWLVADWDGKSGIVQLFPEAKDALNSTLNGA</sequence>
<evidence type="ECO:0000313" key="1">
    <source>
        <dbReference type="EMBL" id="AGH44815.1"/>
    </source>
</evidence>
<gene>
    <name evidence="1" type="ORF">C427_2706</name>
</gene>
<name>K7A1A3_9ALTE</name>
<dbReference type="KEGG" id="gps:C427_2706"/>
<dbReference type="HOGENOM" id="CLU_1562131_0_0_6"/>
<keyword evidence="2" id="KW-1185">Reference proteome</keyword>
<accession>K7A1A3</accession>
<dbReference type="AlphaFoldDB" id="K7A1A3"/>
<dbReference type="OrthoDB" id="5764462at2"/>
<dbReference type="PATRIC" id="fig|1129794.4.peg.2688"/>
<dbReference type="STRING" id="1129794.C427_2706"/>
<organism evidence="1 2">
    <name type="scientific">Paraglaciecola psychrophila 170</name>
    <dbReference type="NCBI Taxonomy" id="1129794"/>
    <lineage>
        <taxon>Bacteria</taxon>
        <taxon>Pseudomonadati</taxon>
        <taxon>Pseudomonadota</taxon>
        <taxon>Gammaproteobacteria</taxon>
        <taxon>Alteromonadales</taxon>
        <taxon>Alteromonadaceae</taxon>
        <taxon>Paraglaciecola</taxon>
    </lineage>
</organism>
<dbReference type="eggNOG" id="ENOG5030XK0">
    <property type="taxonomic scope" value="Bacteria"/>
</dbReference>
<evidence type="ECO:0000313" key="2">
    <source>
        <dbReference type="Proteomes" id="UP000011864"/>
    </source>
</evidence>
<proteinExistence type="predicted"/>
<dbReference type="Proteomes" id="UP000011864">
    <property type="component" value="Chromosome"/>
</dbReference>
<protein>
    <submittedName>
        <fullName evidence="1">Uncharacterized protein</fullName>
    </submittedName>
</protein>
<dbReference type="EMBL" id="CP003837">
    <property type="protein sequence ID" value="AGH44815.1"/>
    <property type="molecule type" value="Genomic_DNA"/>
</dbReference>
<reference evidence="1 2" key="1">
    <citation type="journal article" date="2013" name="Genome Announc.">
        <title>Complete Genome Sequence of Glaciecola psychrophila Strain 170T.</title>
        <authorList>
            <person name="Yin J."/>
            <person name="Chen J."/>
            <person name="Liu G."/>
            <person name="Yu Y."/>
            <person name="Song L."/>
            <person name="Wang X."/>
            <person name="Qu X."/>
        </authorList>
    </citation>
    <scope>NUCLEOTIDE SEQUENCE [LARGE SCALE GENOMIC DNA]</scope>
    <source>
        <strain evidence="1 2">170</strain>
    </source>
</reference>